<keyword evidence="2" id="KW-0808">Transferase</keyword>
<dbReference type="Pfam" id="PF13302">
    <property type="entry name" value="Acetyltransf_3"/>
    <property type="match status" value="1"/>
</dbReference>
<reference evidence="3" key="1">
    <citation type="submission" date="2017-04" db="EMBL/GenBank/DDBJ databases">
        <authorList>
            <person name="Varghese N."/>
            <person name="Submissions S."/>
        </authorList>
    </citation>
    <scope>NUCLEOTIDE SEQUENCE [LARGE SCALE GENOMIC DNA]</scope>
    <source>
        <strain evidence="3">UI2</strain>
    </source>
</reference>
<evidence type="ECO:0000259" key="1">
    <source>
        <dbReference type="PROSITE" id="PS51186"/>
    </source>
</evidence>
<dbReference type="RefSeq" id="WP_086455975.1">
    <property type="nucleotide sequence ID" value="NZ_FXWL01000001.1"/>
</dbReference>
<dbReference type="PROSITE" id="PS51186">
    <property type="entry name" value="GNAT"/>
    <property type="match status" value="1"/>
</dbReference>
<dbReference type="PANTHER" id="PTHR43792:SF1">
    <property type="entry name" value="N-ACETYLTRANSFERASE DOMAIN-CONTAINING PROTEIN"/>
    <property type="match status" value="1"/>
</dbReference>
<name>A0A1Y6EMT5_9SPHN</name>
<dbReference type="AlphaFoldDB" id="A0A1Y6EMT5"/>
<feature type="domain" description="N-acetyltransferase" evidence="1">
    <location>
        <begin position="12"/>
        <end position="180"/>
    </location>
</feature>
<dbReference type="SUPFAM" id="SSF55729">
    <property type="entry name" value="Acyl-CoA N-acyltransferases (Nat)"/>
    <property type="match status" value="1"/>
</dbReference>
<gene>
    <name evidence="2" type="ORF">SAMN06295984_0627</name>
</gene>
<dbReference type="InterPro" id="IPR051531">
    <property type="entry name" value="N-acetyltransferase"/>
</dbReference>
<sequence>MLNGPLLVTERLILRPPAAEDFDAFAEMCAEEETMTFIGGSSARSQAWRQWCTLAGAWHIRGFSMFSVLERASGEWVGRLGPWEPDGWPAPEIAYGVRAKFAGKGYAFEGAVAACDFAVEFLKWPELMHSIAPDNVRSQALAKRLGATNSGPTHLPAPFEQTRVDAWTQSAEAWRIKRKEFQP</sequence>
<dbReference type="InterPro" id="IPR000182">
    <property type="entry name" value="GNAT_dom"/>
</dbReference>
<evidence type="ECO:0000313" key="3">
    <source>
        <dbReference type="Proteomes" id="UP000194469"/>
    </source>
</evidence>
<dbReference type="PANTHER" id="PTHR43792">
    <property type="entry name" value="GNAT FAMILY, PUTATIVE (AFU_ORTHOLOGUE AFUA_3G00765)-RELATED-RELATED"/>
    <property type="match status" value="1"/>
</dbReference>
<protein>
    <submittedName>
        <fullName evidence="2">Protein N-acetyltransferase, RimJ/RimL family</fullName>
    </submittedName>
</protein>
<accession>A0A1Y6EMT5</accession>
<keyword evidence="3" id="KW-1185">Reference proteome</keyword>
<dbReference type="InterPro" id="IPR016181">
    <property type="entry name" value="Acyl_CoA_acyltransferase"/>
</dbReference>
<dbReference type="Proteomes" id="UP000194469">
    <property type="component" value="Unassembled WGS sequence"/>
</dbReference>
<dbReference type="GO" id="GO:0016747">
    <property type="term" value="F:acyltransferase activity, transferring groups other than amino-acyl groups"/>
    <property type="evidence" value="ECO:0007669"/>
    <property type="project" value="InterPro"/>
</dbReference>
<organism evidence="2 3">
    <name type="scientific">Sphingopyxis terrae subsp. ummariensis</name>
    <dbReference type="NCBI Taxonomy" id="429001"/>
    <lineage>
        <taxon>Bacteria</taxon>
        <taxon>Pseudomonadati</taxon>
        <taxon>Pseudomonadota</taxon>
        <taxon>Alphaproteobacteria</taxon>
        <taxon>Sphingomonadales</taxon>
        <taxon>Sphingomonadaceae</taxon>
        <taxon>Sphingopyxis</taxon>
    </lineage>
</organism>
<evidence type="ECO:0000313" key="2">
    <source>
        <dbReference type="EMBL" id="SMQ61852.1"/>
    </source>
</evidence>
<dbReference type="EMBL" id="FXWL01000001">
    <property type="protein sequence ID" value="SMQ61852.1"/>
    <property type="molecule type" value="Genomic_DNA"/>
</dbReference>
<dbReference type="Gene3D" id="3.40.630.30">
    <property type="match status" value="1"/>
</dbReference>
<proteinExistence type="predicted"/>
<dbReference type="GeneID" id="303000705"/>